<dbReference type="CDD" id="cd00397">
    <property type="entry name" value="DNA_BRE_C"/>
    <property type="match status" value="1"/>
</dbReference>
<gene>
    <name evidence="4" type="ORF">F8566_28850</name>
</gene>
<keyword evidence="1" id="KW-0233">DNA recombination</keyword>
<dbReference type="Pfam" id="PF00589">
    <property type="entry name" value="Phage_integrase"/>
    <property type="match status" value="1"/>
</dbReference>
<dbReference type="OrthoDB" id="1822491at2"/>
<name>A0A6H9YIZ3_9ACTN</name>
<evidence type="ECO:0000256" key="2">
    <source>
        <dbReference type="SAM" id="MobiDB-lite"/>
    </source>
</evidence>
<protein>
    <submittedName>
        <fullName evidence="4">Site-specific integrase</fullName>
    </submittedName>
</protein>
<dbReference type="InterPro" id="IPR013762">
    <property type="entry name" value="Integrase-like_cat_sf"/>
</dbReference>
<dbReference type="Proteomes" id="UP000468735">
    <property type="component" value="Unassembled WGS sequence"/>
</dbReference>
<dbReference type="InterPro" id="IPR011010">
    <property type="entry name" value="DNA_brk_join_enz"/>
</dbReference>
<dbReference type="SUPFAM" id="SSF56349">
    <property type="entry name" value="DNA breaking-rejoining enzymes"/>
    <property type="match status" value="1"/>
</dbReference>
<evidence type="ECO:0000256" key="1">
    <source>
        <dbReference type="ARBA" id="ARBA00023172"/>
    </source>
</evidence>
<dbReference type="RefSeq" id="WP_151564980.1">
    <property type="nucleotide sequence ID" value="NZ_WBMT01000014.1"/>
</dbReference>
<proteinExistence type="predicted"/>
<dbReference type="InterPro" id="IPR002104">
    <property type="entry name" value="Integrase_catalytic"/>
</dbReference>
<evidence type="ECO:0000313" key="4">
    <source>
        <dbReference type="EMBL" id="KAB2345269.1"/>
    </source>
</evidence>
<dbReference type="GO" id="GO:0015074">
    <property type="term" value="P:DNA integration"/>
    <property type="evidence" value="ECO:0007669"/>
    <property type="project" value="InterPro"/>
</dbReference>
<sequence length="328" mass="36641">MSHVNVVFMSAIDDEKIAKNPLRSSTVRIPKPDRKRVEPWTQQQISAMREELPERFKAIIDVGAGLGLRRNEIFALSPDDIDWLRGIVHVRRQIERIGKVRVFALPKGGKTRDVPLPESVKLVLAVHMQTFEPISATFPWQEEDGKPRTVRLFFSTPRKRPIQSDVFNRYYWIPAREAAGISKPPKKGERREKSDGNGLHALRHYFASWLLTHGEDIQAVSDWLGHSSPRVTWDAYIHLIPRGQDRMRSIMDMALSDDSPESAGTSVLAAVRLIAASADPERASVGREVLALIEKMGGSHSSDDRASAPNVPSAETPSRKALASVGLP</sequence>
<dbReference type="GO" id="GO:0003677">
    <property type="term" value="F:DNA binding"/>
    <property type="evidence" value="ECO:0007669"/>
    <property type="project" value="InterPro"/>
</dbReference>
<dbReference type="AlphaFoldDB" id="A0A6H9YIZ3"/>
<evidence type="ECO:0000259" key="3">
    <source>
        <dbReference type="PROSITE" id="PS51898"/>
    </source>
</evidence>
<dbReference type="EMBL" id="WBMT01000014">
    <property type="protein sequence ID" value="KAB2345269.1"/>
    <property type="molecule type" value="Genomic_DNA"/>
</dbReference>
<evidence type="ECO:0000313" key="5">
    <source>
        <dbReference type="Proteomes" id="UP000468735"/>
    </source>
</evidence>
<accession>A0A6H9YIZ3</accession>
<feature type="domain" description="Tyr recombinase" evidence="3">
    <location>
        <begin position="35"/>
        <end position="252"/>
    </location>
</feature>
<reference evidence="4 5" key="1">
    <citation type="submission" date="2019-09" db="EMBL/GenBank/DDBJ databases">
        <title>Actinomadura physcomitrii sp. nov., a novel actinomycete isolated from moss [Physcomitrium sphaericum (Ludw) Fuernr].</title>
        <authorList>
            <person name="Zhuang X."/>
            <person name="Liu C."/>
        </authorList>
    </citation>
    <scope>NUCLEOTIDE SEQUENCE [LARGE SCALE GENOMIC DNA]</scope>
    <source>
        <strain evidence="4 5">HMC1</strain>
    </source>
</reference>
<dbReference type="GO" id="GO:0006310">
    <property type="term" value="P:DNA recombination"/>
    <property type="evidence" value="ECO:0007669"/>
    <property type="project" value="UniProtKB-KW"/>
</dbReference>
<keyword evidence="5" id="KW-1185">Reference proteome</keyword>
<dbReference type="PROSITE" id="PS51898">
    <property type="entry name" value="TYR_RECOMBINASE"/>
    <property type="match status" value="1"/>
</dbReference>
<organism evidence="4 5">
    <name type="scientific">Actinomadura rudentiformis</name>
    <dbReference type="NCBI Taxonomy" id="359158"/>
    <lineage>
        <taxon>Bacteria</taxon>
        <taxon>Bacillati</taxon>
        <taxon>Actinomycetota</taxon>
        <taxon>Actinomycetes</taxon>
        <taxon>Streptosporangiales</taxon>
        <taxon>Thermomonosporaceae</taxon>
        <taxon>Actinomadura</taxon>
    </lineage>
</organism>
<dbReference type="PANTHER" id="PTHR30349">
    <property type="entry name" value="PHAGE INTEGRASE-RELATED"/>
    <property type="match status" value="1"/>
</dbReference>
<dbReference type="PANTHER" id="PTHR30349:SF64">
    <property type="entry name" value="PROPHAGE INTEGRASE INTD-RELATED"/>
    <property type="match status" value="1"/>
</dbReference>
<dbReference type="Gene3D" id="1.10.443.10">
    <property type="entry name" value="Intergrase catalytic core"/>
    <property type="match status" value="1"/>
</dbReference>
<comment type="caution">
    <text evidence="4">The sequence shown here is derived from an EMBL/GenBank/DDBJ whole genome shotgun (WGS) entry which is preliminary data.</text>
</comment>
<feature type="region of interest" description="Disordered" evidence="2">
    <location>
        <begin position="296"/>
        <end position="328"/>
    </location>
</feature>
<dbReference type="InterPro" id="IPR050090">
    <property type="entry name" value="Tyrosine_recombinase_XerCD"/>
</dbReference>